<dbReference type="PANTHER" id="PTHR18957:SF0">
    <property type="entry name" value="CENTLEIN"/>
    <property type="match status" value="1"/>
</dbReference>
<proteinExistence type="predicted"/>
<keyword evidence="1" id="KW-0175">Coiled coil</keyword>
<comment type="caution">
    <text evidence="3">The sequence shown here is derived from an EMBL/GenBank/DDBJ whole genome shotgun (WGS) entry which is preliminary data.</text>
</comment>
<accession>A0A814MEV6</accession>
<gene>
    <name evidence="3" type="ORF">CJN711_LOCUS6068</name>
</gene>
<evidence type="ECO:0000256" key="2">
    <source>
        <dbReference type="SAM" id="MobiDB-lite"/>
    </source>
</evidence>
<reference evidence="3" key="1">
    <citation type="submission" date="2021-02" db="EMBL/GenBank/DDBJ databases">
        <authorList>
            <person name="Nowell W R."/>
        </authorList>
    </citation>
    <scope>NUCLEOTIDE SEQUENCE</scope>
</reference>
<dbReference type="EMBL" id="CAJNOV010001779">
    <property type="protein sequence ID" value="CAF1078271.1"/>
    <property type="molecule type" value="Genomic_DNA"/>
</dbReference>
<organism evidence="3 4">
    <name type="scientific">Rotaria magnacalcarata</name>
    <dbReference type="NCBI Taxonomy" id="392030"/>
    <lineage>
        <taxon>Eukaryota</taxon>
        <taxon>Metazoa</taxon>
        <taxon>Spiralia</taxon>
        <taxon>Gnathifera</taxon>
        <taxon>Rotifera</taxon>
        <taxon>Eurotatoria</taxon>
        <taxon>Bdelloidea</taxon>
        <taxon>Philodinida</taxon>
        <taxon>Philodinidae</taxon>
        <taxon>Rotaria</taxon>
    </lineage>
</organism>
<evidence type="ECO:0000313" key="3">
    <source>
        <dbReference type="EMBL" id="CAF1078271.1"/>
    </source>
</evidence>
<sequence>MERGSLGQLQGECVWRYCSTLAFIRSTFNSLANTSRAQGLMNILEESKFTNEQALLNNDDLRFRNREQLIEKLERVIQEKNASIVKLEEREQYLEDTLKKRNAEFVTLEEKLRKYEEKTHTFEQLHRLQLQTFEKTIRDCQIENERLCENIHDLTRELQGKTSLDAINQEKVLTFDRIVADTQLWREKLDSYKATIEQREETIVNLKKDIDELQRKKQSITYFEDDSLRLQITSLQNSLRDRDNEIKQLKLTLRRVRDTLQPNHLSHDSRWKSCSEDIGRNQCGLKSSENRRSISPDIRNSSSPIDIDFLKTKFHTLTDRLNNVQKLLVNRDNQIFTLKKVHDKRWLRLKHLQKQYRLLKDELQSYTDEEILQVNSKNDFSYRKAIRKTKNSCSVCNDQRWKRPTKNNRKLFKQEDDDQVWNEVTKLRREHARLTNENLSLQEKVDIQEVEIKEQITVIDELRNEIRRVTDKDEQIQPKYVPTSNNDQTHLIEKLDKKLYELETERTCLIFENERLKTNLNLCIDEKQHLLEQKMQVHNELKSLKLRILALQDQIHKLKRTTAQLNDKPDFIPKPISTVNRRIIKKKSKKPTTKSCLELLLDQNSTLIDDLNNESIISYRRRNHSCSLCDHSNENSFRQRKRRSSKSSIIPRQRYGTLKRISMTTNRFNIPFTLSNKTRKPNIPVSIPKTPSVRISILRKRIEELDNDLTDARQENEHLNQRLTTTLSRINILKTLNQKLAVECDKFKTNPMNQSTLINHDSAGIIDTNINVDNLHERLKNTSFDAAQQRKLNKSLQADNELLNKNFQSLTEKLTHAERDIASKRLLIENYKTRLNEIETNHNRSNDNSTNENDDGRVKSLTESVEKLRISIDSYKNRLQAITREKHDLDSRYTQLVDEHQKLKIRFEDNQSKSRSSEQQIRQIRLSNEKLNQELTTSRQLYEQQLLILNTKSQDSLKKITTELDRTFQRLNDYERFIHDLFQEMIRRSTQINDKLKRAREHQKQRESLSMALPGFDSAMHTASKILNLTQDDLDEIMSIADESFQTNAKDEGTDKNEKIRQKVSKLLITQEECASKLLKVFSKKLDEIQATDRELAMIRSS</sequence>
<feature type="coiled-coil region" evidence="1">
    <location>
        <begin position="70"/>
        <end position="157"/>
    </location>
</feature>
<evidence type="ECO:0008006" key="5">
    <source>
        <dbReference type="Google" id="ProtNLM"/>
    </source>
</evidence>
<dbReference type="Proteomes" id="UP000663855">
    <property type="component" value="Unassembled WGS sequence"/>
</dbReference>
<dbReference type="GO" id="GO:0005814">
    <property type="term" value="C:centriole"/>
    <property type="evidence" value="ECO:0007669"/>
    <property type="project" value="TreeGrafter"/>
</dbReference>
<dbReference type="PANTHER" id="PTHR18957">
    <property type="entry name" value="CENTLEIN"/>
    <property type="match status" value="1"/>
</dbReference>
<name>A0A814MEV6_9BILA</name>
<feature type="coiled-coil region" evidence="1">
    <location>
        <begin position="695"/>
        <end position="722"/>
    </location>
</feature>
<dbReference type="InterPro" id="IPR038810">
    <property type="entry name" value="CNTLN"/>
</dbReference>
<protein>
    <recommendedName>
        <fullName evidence="5">Centlein</fullName>
    </recommendedName>
</protein>
<dbReference type="AlphaFoldDB" id="A0A814MEV6"/>
<feature type="coiled-coil region" evidence="1">
    <location>
        <begin position="424"/>
        <end position="568"/>
    </location>
</feature>
<evidence type="ECO:0000256" key="1">
    <source>
        <dbReference type="SAM" id="Coils"/>
    </source>
</evidence>
<dbReference type="GO" id="GO:0005813">
    <property type="term" value="C:centrosome"/>
    <property type="evidence" value="ECO:0007669"/>
    <property type="project" value="TreeGrafter"/>
</dbReference>
<feature type="region of interest" description="Disordered" evidence="2">
    <location>
        <begin position="839"/>
        <end position="859"/>
    </location>
</feature>
<feature type="coiled-coil region" evidence="1">
    <location>
        <begin position="189"/>
        <end position="259"/>
    </location>
</feature>
<evidence type="ECO:0000313" key="4">
    <source>
        <dbReference type="Proteomes" id="UP000663855"/>
    </source>
</evidence>
<dbReference type="GO" id="GO:0010457">
    <property type="term" value="P:centriole-centriole cohesion"/>
    <property type="evidence" value="ECO:0007669"/>
    <property type="project" value="TreeGrafter"/>
</dbReference>